<comment type="subcellular location">
    <subcellularLocation>
        <location evidence="1">Cytoplasm</location>
    </subcellularLocation>
</comment>
<dbReference type="SUPFAM" id="SSF50969">
    <property type="entry name" value="YVTN repeat-like/Quinoprotein amine dehydrogenase"/>
    <property type="match status" value="1"/>
</dbReference>
<sequence length="356" mass="38798">MTIPPYQVQELITSVLSELTGSLVQGIQIRCGQALGSEIYIGCSNGELMRFALQDGNSTSATDPYSILSRQSVSNDKPIEDIVLLPSISRALVFSDNQIHFYTLPTLDVVQNIKPIRHVVTFAVDQRHLARPPPQTAAPPHRSEPVDFCVIKRSSLAMFSLGTQRLIYQKEIPLPQGGVLACRLGYTLCIADKTHYNMLNLETAEIYPILPLNQDYQSPDLPVEPFIVPTGENDFLLVSWTGQNSMGIFITPSGEPVRGTLTWSQHPTSICLDLPHATAILPDGSIEVHNIDSLELVQVIPPPSGDGPLDRTRLISSALGYVVPSSQASSKLHKVPVKLDRGSASKQVTVSVESSS</sequence>
<dbReference type="PANTHER" id="PTHR12894:SF27">
    <property type="entry name" value="TRANSFORMING GROWTH FACTOR-BETA RECEPTOR-ASSOCIATED PROTEIN 1"/>
    <property type="match status" value="1"/>
</dbReference>
<dbReference type="AlphaFoldDB" id="A0AA38P9C7"/>
<evidence type="ECO:0000313" key="8">
    <source>
        <dbReference type="Proteomes" id="UP001163846"/>
    </source>
</evidence>
<keyword evidence="8" id="KW-1185">Reference proteome</keyword>
<dbReference type="GO" id="GO:0005737">
    <property type="term" value="C:cytoplasm"/>
    <property type="evidence" value="ECO:0007669"/>
    <property type="project" value="UniProtKB-SubCell"/>
</dbReference>
<dbReference type="GO" id="GO:0016020">
    <property type="term" value="C:membrane"/>
    <property type="evidence" value="ECO:0007669"/>
    <property type="project" value="TreeGrafter"/>
</dbReference>
<feature type="compositionally biased region" description="Polar residues" evidence="5">
    <location>
        <begin position="344"/>
        <end position="356"/>
    </location>
</feature>
<dbReference type="EMBL" id="MU806167">
    <property type="protein sequence ID" value="KAJ3838729.1"/>
    <property type="molecule type" value="Genomic_DNA"/>
</dbReference>
<dbReference type="InterPro" id="IPR032914">
    <property type="entry name" value="Vam6/VPS39/TRAP1"/>
</dbReference>
<keyword evidence="2" id="KW-0813">Transport</keyword>
<dbReference type="PROSITE" id="PS50219">
    <property type="entry name" value="CNH"/>
    <property type="match status" value="1"/>
</dbReference>
<evidence type="ECO:0000256" key="2">
    <source>
        <dbReference type="ARBA" id="ARBA00022448"/>
    </source>
</evidence>
<dbReference type="GO" id="GO:0034058">
    <property type="term" value="P:endosomal vesicle fusion"/>
    <property type="evidence" value="ECO:0007669"/>
    <property type="project" value="TreeGrafter"/>
</dbReference>
<evidence type="ECO:0000256" key="3">
    <source>
        <dbReference type="ARBA" id="ARBA00022490"/>
    </source>
</evidence>
<gene>
    <name evidence="7" type="ORF">F5878DRAFT_681546</name>
</gene>
<feature type="domain" description="CNH" evidence="6">
    <location>
        <begin position="26"/>
        <end position="315"/>
    </location>
</feature>
<keyword evidence="3" id="KW-0963">Cytoplasm</keyword>
<organism evidence="7 8">
    <name type="scientific">Lentinula raphanica</name>
    <dbReference type="NCBI Taxonomy" id="153919"/>
    <lineage>
        <taxon>Eukaryota</taxon>
        <taxon>Fungi</taxon>
        <taxon>Dikarya</taxon>
        <taxon>Basidiomycota</taxon>
        <taxon>Agaricomycotina</taxon>
        <taxon>Agaricomycetes</taxon>
        <taxon>Agaricomycetidae</taxon>
        <taxon>Agaricales</taxon>
        <taxon>Marasmiineae</taxon>
        <taxon>Omphalotaceae</taxon>
        <taxon>Lentinula</taxon>
    </lineage>
</organism>
<dbReference type="Pfam" id="PF00780">
    <property type="entry name" value="CNH"/>
    <property type="match status" value="1"/>
</dbReference>
<keyword evidence="4" id="KW-0653">Protein transport</keyword>
<proteinExistence type="predicted"/>
<feature type="region of interest" description="Disordered" evidence="5">
    <location>
        <begin position="327"/>
        <end position="356"/>
    </location>
</feature>
<dbReference type="InterPro" id="IPR001180">
    <property type="entry name" value="CNH_dom"/>
</dbReference>
<evidence type="ECO:0000256" key="5">
    <source>
        <dbReference type="SAM" id="MobiDB-lite"/>
    </source>
</evidence>
<dbReference type="GO" id="GO:0015031">
    <property type="term" value="P:protein transport"/>
    <property type="evidence" value="ECO:0007669"/>
    <property type="project" value="UniProtKB-KW"/>
</dbReference>
<dbReference type="PANTHER" id="PTHR12894">
    <property type="entry name" value="CNH DOMAIN CONTAINING"/>
    <property type="match status" value="1"/>
</dbReference>
<evidence type="ECO:0000259" key="6">
    <source>
        <dbReference type="PROSITE" id="PS50219"/>
    </source>
</evidence>
<dbReference type="GO" id="GO:0006914">
    <property type="term" value="P:autophagy"/>
    <property type="evidence" value="ECO:0007669"/>
    <property type="project" value="TreeGrafter"/>
</dbReference>
<accession>A0AA38P9C7</accession>
<reference evidence="7" key="1">
    <citation type="submission" date="2022-08" db="EMBL/GenBank/DDBJ databases">
        <authorList>
            <consortium name="DOE Joint Genome Institute"/>
            <person name="Min B."/>
            <person name="Riley R."/>
            <person name="Sierra-Patev S."/>
            <person name="Naranjo-Ortiz M."/>
            <person name="Looney B."/>
            <person name="Konkel Z."/>
            <person name="Slot J.C."/>
            <person name="Sakamoto Y."/>
            <person name="Steenwyk J.L."/>
            <person name="Rokas A."/>
            <person name="Carro J."/>
            <person name="Camarero S."/>
            <person name="Ferreira P."/>
            <person name="Molpeceres G."/>
            <person name="Ruiz-Duenas F.J."/>
            <person name="Serrano A."/>
            <person name="Henrissat B."/>
            <person name="Drula E."/>
            <person name="Hughes K.W."/>
            <person name="Mata J.L."/>
            <person name="Ishikawa N.K."/>
            <person name="Vargas-Isla R."/>
            <person name="Ushijima S."/>
            <person name="Smith C.A."/>
            <person name="Ahrendt S."/>
            <person name="Andreopoulos W."/>
            <person name="He G."/>
            <person name="Labutti K."/>
            <person name="Lipzen A."/>
            <person name="Ng V."/>
            <person name="Sandor L."/>
            <person name="Barry K."/>
            <person name="Martinez A.T."/>
            <person name="Xiao Y."/>
            <person name="Gibbons J.G."/>
            <person name="Terashima K."/>
            <person name="Hibbett D.S."/>
            <person name="Grigoriev I.V."/>
        </authorList>
    </citation>
    <scope>NUCLEOTIDE SEQUENCE</scope>
    <source>
        <strain evidence="7">TFB9207</strain>
    </source>
</reference>
<dbReference type="Proteomes" id="UP001163846">
    <property type="component" value="Unassembled WGS sequence"/>
</dbReference>
<dbReference type="InterPro" id="IPR011044">
    <property type="entry name" value="Quino_amine_DH_bsu"/>
</dbReference>
<evidence type="ECO:0000256" key="1">
    <source>
        <dbReference type="ARBA" id="ARBA00004496"/>
    </source>
</evidence>
<comment type="caution">
    <text evidence="7">The sequence shown here is derived from an EMBL/GenBank/DDBJ whole genome shotgun (WGS) entry which is preliminary data.</text>
</comment>
<name>A0AA38P9C7_9AGAR</name>
<protein>
    <recommendedName>
        <fullName evidence="6">CNH domain-containing protein</fullName>
    </recommendedName>
</protein>
<evidence type="ECO:0000313" key="7">
    <source>
        <dbReference type="EMBL" id="KAJ3838729.1"/>
    </source>
</evidence>
<evidence type="ECO:0000256" key="4">
    <source>
        <dbReference type="ARBA" id="ARBA00022927"/>
    </source>
</evidence>